<keyword evidence="2" id="KW-0479">Metal-binding</keyword>
<dbReference type="InterPro" id="IPR003347">
    <property type="entry name" value="JmjC_dom"/>
</dbReference>
<evidence type="ECO:0000313" key="7">
    <source>
        <dbReference type="EMBL" id="RUO44177.1"/>
    </source>
</evidence>
<organism evidence="7 8">
    <name type="scientific">Aliidiomarina taiwanensis</name>
    <dbReference type="NCBI Taxonomy" id="946228"/>
    <lineage>
        <taxon>Bacteria</taxon>
        <taxon>Pseudomonadati</taxon>
        <taxon>Pseudomonadota</taxon>
        <taxon>Gammaproteobacteria</taxon>
        <taxon>Alteromonadales</taxon>
        <taxon>Idiomarinaceae</taxon>
        <taxon>Aliidiomarina</taxon>
    </lineage>
</organism>
<dbReference type="PROSITE" id="PS51184">
    <property type="entry name" value="JMJC"/>
    <property type="match status" value="1"/>
</dbReference>
<dbReference type="InterPro" id="IPR039994">
    <property type="entry name" value="NO66-like"/>
</dbReference>
<dbReference type="PANTHER" id="PTHR13096:SF8">
    <property type="entry name" value="RIBOSOMAL OXYGENASE 1"/>
    <property type="match status" value="1"/>
</dbReference>
<evidence type="ECO:0000256" key="3">
    <source>
        <dbReference type="ARBA" id="ARBA00022964"/>
    </source>
</evidence>
<comment type="cofactor">
    <cofactor evidence="1">
        <name>Fe(2+)</name>
        <dbReference type="ChEBI" id="CHEBI:29033"/>
    </cofactor>
</comment>
<dbReference type="Pfam" id="PF08007">
    <property type="entry name" value="JmjC_2"/>
    <property type="match status" value="1"/>
</dbReference>
<dbReference type="GO" id="GO:0016706">
    <property type="term" value="F:2-oxoglutarate-dependent dioxygenase activity"/>
    <property type="evidence" value="ECO:0007669"/>
    <property type="project" value="TreeGrafter"/>
</dbReference>
<evidence type="ECO:0000256" key="4">
    <source>
        <dbReference type="ARBA" id="ARBA00023002"/>
    </source>
</evidence>
<protein>
    <recommendedName>
        <fullName evidence="6">JmjC domain-containing protein</fullName>
    </recommendedName>
</protein>
<dbReference type="Gene3D" id="2.60.120.650">
    <property type="entry name" value="Cupin"/>
    <property type="match status" value="1"/>
</dbReference>
<reference evidence="7 8" key="1">
    <citation type="journal article" date="2011" name="Front. Microbiol.">
        <title>Genomic signatures of strain selection and enhancement in Bacillus atrophaeus var. globigii, a historical biowarfare simulant.</title>
        <authorList>
            <person name="Gibbons H.S."/>
            <person name="Broomall S.M."/>
            <person name="McNew L.A."/>
            <person name="Daligault H."/>
            <person name="Chapman C."/>
            <person name="Bruce D."/>
            <person name="Karavis M."/>
            <person name="Krepps M."/>
            <person name="McGregor P.A."/>
            <person name="Hong C."/>
            <person name="Park K.H."/>
            <person name="Akmal A."/>
            <person name="Feldman A."/>
            <person name="Lin J.S."/>
            <person name="Chang W.E."/>
            <person name="Higgs B.W."/>
            <person name="Demirev P."/>
            <person name="Lindquist J."/>
            <person name="Liem A."/>
            <person name="Fochler E."/>
            <person name="Read T.D."/>
            <person name="Tapia R."/>
            <person name="Johnson S."/>
            <person name="Bishop-Lilly K.A."/>
            <person name="Detter C."/>
            <person name="Han C."/>
            <person name="Sozhamannan S."/>
            <person name="Rosenzweig C.N."/>
            <person name="Skowronski E.W."/>
        </authorList>
    </citation>
    <scope>NUCLEOTIDE SEQUENCE [LARGE SCALE GENOMIC DNA]</scope>
    <source>
        <strain evidence="7 8">AIT1</strain>
    </source>
</reference>
<keyword evidence="8" id="KW-1185">Reference proteome</keyword>
<dbReference type="Gene3D" id="3.40.366.30">
    <property type="entry name" value="50S ribosomal protein L16 arginine hydroxylase, Chain A, Domain 2"/>
    <property type="match status" value="1"/>
</dbReference>
<accession>A0A432X9W4</accession>
<dbReference type="GO" id="GO:0046872">
    <property type="term" value="F:metal ion binding"/>
    <property type="evidence" value="ECO:0007669"/>
    <property type="project" value="UniProtKB-KW"/>
</dbReference>
<feature type="domain" description="JmjC" evidence="6">
    <location>
        <begin position="92"/>
        <end position="219"/>
    </location>
</feature>
<evidence type="ECO:0000259" key="6">
    <source>
        <dbReference type="PROSITE" id="PS51184"/>
    </source>
</evidence>
<dbReference type="AlphaFoldDB" id="A0A432X9W4"/>
<dbReference type="SUPFAM" id="SSF51197">
    <property type="entry name" value="Clavaminate synthase-like"/>
    <property type="match status" value="1"/>
</dbReference>
<evidence type="ECO:0000256" key="1">
    <source>
        <dbReference type="ARBA" id="ARBA00001954"/>
    </source>
</evidence>
<name>A0A432X9W4_9GAMM</name>
<comment type="caution">
    <text evidence="7">The sequence shown here is derived from an EMBL/GenBank/DDBJ whole genome shotgun (WGS) entry which is preliminary data.</text>
</comment>
<dbReference type="PANTHER" id="PTHR13096">
    <property type="entry name" value="MINA53 MYC INDUCED NUCLEAR ANTIGEN"/>
    <property type="match status" value="1"/>
</dbReference>
<evidence type="ECO:0000313" key="8">
    <source>
        <dbReference type="Proteomes" id="UP000286976"/>
    </source>
</evidence>
<dbReference type="InterPro" id="IPR046799">
    <property type="entry name" value="ROXA-like_wH"/>
</dbReference>
<dbReference type="EMBL" id="PIPQ01000001">
    <property type="protein sequence ID" value="RUO44177.1"/>
    <property type="molecule type" value="Genomic_DNA"/>
</dbReference>
<keyword evidence="5" id="KW-0408">Iron</keyword>
<dbReference type="SMART" id="SM00558">
    <property type="entry name" value="JmjC"/>
    <property type="match status" value="1"/>
</dbReference>
<keyword evidence="3" id="KW-0223">Dioxygenase</keyword>
<dbReference type="RefSeq" id="WP_126756573.1">
    <property type="nucleotide sequence ID" value="NZ_PIPQ01000001.1"/>
</dbReference>
<evidence type="ECO:0000256" key="2">
    <source>
        <dbReference type="ARBA" id="ARBA00022723"/>
    </source>
</evidence>
<dbReference type="Pfam" id="PF20514">
    <property type="entry name" value="WHD_ROXA"/>
    <property type="match status" value="1"/>
</dbReference>
<evidence type="ECO:0000256" key="5">
    <source>
        <dbReference type="ARBA" id="ARBA00023004"/>
    </source>
</evidence>
<dbReference type="OrthoDB" id="9764016at2"/>
<sequence>MNKLRDFDPADFKRTVWQKKPGVFRQVLPQLEEPLTPDELAGLALEPGVDSRVIWCNRGQWQLAHGPFEDYGKLGDSHWTLLVQAVNEHYPPARQLLSFFDWLPDWRIDDLMVSFATPKGGVGPHVDQYDVFIIQGEGRRQWQIGEPGNLETMTPHPELKQVKGFTPMIDVVLEPGDMIYIPAGFPHDGVSIEPSLSYSVGFRAPSQAELLSALADKALDKELLNTRFRDTDASLQAQNSQPSWYLPEAAVNEFQRMLQEAVADSALMHRLCAQFLSQNPRPPLQFWPEKPFTHEQLPAFLTEHDAFLTAPGLRWLTTEHCNEDEALTLYVQGQAFACDTEVEALLGVFKSVESVSSARILQAVQTSSKAAKLVIWLLNEGYLVVEDDAEDEEEA</sequence>
<dbReference type="Proteomes" id="UP000286976">
    <property type="component" value="Unassembled WGS sequence"/>
</dbReference>
<proteinExistence type="predicted"/>
<gene>
    <name evidence="7" type="ORF">CWE15_03145</name>
</gene>
<keyword evidence="4" id="KW-0560">Oxidoreductase</keyword>